<protein>
    <submittedName>
        <fullName evidence="4">Uncharacterized protein</fullName>
    </submittedName>
</protein>
<proteinExistence type="predicted"/>
<dbReference type="AlphaFoldDB" id="A0A6G4X8J0"/>
<comment type="caution">
    <text evidence="4">The sequence shown here is derived from an EMBL/GenBank/DDBJ whole genome shotgun (WGS) entry which is preliminary data.</text>
</comment>
<evidence type="ECO:0000256" key="1">
    <source>
        <dbReference type="SAM" id="MobiDB-lite"/>
    </source>
</evidence>
<feature type="compositionally biased region" description="Pro residues" evidence="1">
    <location>
        <begin position="184"/>
        <end position="197"/>
    </location>
</feature>
<name>A0A6G4X8J0_9ACTN</name>
<feature type="chain" id="PRO_5026303413" evidence="3">
    <location>
        <begin position="29"/>
        <end position="267"/>
    </location>
</feature>
<keyword evidence="2" id="KW-0472">Membrane</keyword>
<sequence>MGHSQRRRSGVALLACAVLALPGPLALAATPPGEPSGDPPAPSVLGSADPQPPQPPLRPEAAVEGERPQDGRPGAGQRPARTPPDVGPDEIPAASKPPSDAPGDTGRPDEPSASPTAGEPTPARSTSESPSARPGQRGHHGHRHHGHGRSRACPPGAPHGSGSPDGPAARRGRPAAQEGDRQAGPPPRIRPPSPSLRPAPRVTDQAIGRHNLYEPDPPAPGQRSAREAGTDVAAEPSGEVLPVLPLGAGLALTGLGLAFLALRLRRG</sequence>
<dbReference type="Proteomes" id="UP000477722">
    <property type="component" value="Unassembled WGS sequence"/>
</dbReference>
<keyword evidence="5" id="KW-1185">Reference proteome</keyword>
<dbReference type="EMBL" id="JAAKZZ010000786">
    <property type="protein sequence ID" value="NGO73563.1"/>
    <property type="molecule type" value="Genomic_DNA"/>
</dbReference>
<keyword evidence="2" id="KW-1133">Transmembrane helix</keyword>
<keyword evidence="3" id="KW-0732">Signal</keyword>
<evidence type="ECO:0000313" key="5">
    <source>
        <dbReference type="Proteomes" id="UP000477722"/>
    </source>
</evidence>
<evidence type="ECO:0000256" key="2">
    <source>
        <dbReference type="SAM" id="Phobius"/>
    </source>
</evidence>
<evidence type="ECO:0000256" key="3">
    <source>
        <dbReference type="SAM" id="SignalP"/>
    </source>
</evidence>
<reference evidence="4 5" key="1">
    <citation type="submission" date="2020-02" db="EMBL/GenBank/DDBJ databases">
        <title>Whole-genome analyses of novel actinobacteria.</title>
        <authorList>
            <person name="Sahin N."/>
            <person name="Tatar D."/>
        </authorList>
    </citation>
    <scope>NUCLEOTIDE SEQUENCE [LARGE SCALE GENOMIC DNA]</scope>
    <source>
        <strain evidence="4 5">SB3404</strain>
    </source>
</reference>
<feature type="compositionally biased region" description="Basic residues" evidence="1">
    <location>
        <begin position="136"/>
        <end position="150"/>
    </location>
</feature>
<feature type="signal peptide" evidence="3">
    <location>
        <begin position="1"/>
        <end position="28"/>
    </location>
</feature>
<gene>
    <name evidence="4" type="ORF">G5C65_35590</name>
</gene>
<feature type="compositionally biased region" description="Pro residues" evidence="1">
    <location>
        <begin position="32"/>
        <end position="42"/>
    </location>
</feature>
<evidence type="ECO:0000313" key="4">
    <source>
        <dbReference type="EMBL" id="NGO73563.1"/>
    </source>
</evidence>
<accession>A0A6G4X8J0</accession>
<organism evidence="4 5">
    <name type="scientific">Streptomyces boncukensis</name>
    <dbReference type="NCBI Taxonomy" id="2711219"/>
    <lineage>
        <taxon>Bacteria</taxon>
        <taxon>Bacillati</taxon>
        <taxon>Actinomycetota</taxon>
        <taxon>Actinomycetes</taxon>
        <taxon>Kitasatosporales</taxon>
        <taxon>Streptomycetaceae</taxon>
        <taxon>Streptomyces</taxon>
    </lineage>
</organism>
<feature type="transmembrane region" description="Helical" evidence="2">
    <location>
        <begin position="243"/>
        <end position="262"/>
    </location>
</feature>
<keyword evidence="2" id="KW-0812">Transmembrane</keyword>
<feature type="region of interest" description="Disordered" evidence="1">
    <location>
        <begin position="25"/>
        <end position="234"/>
    </location>
</feature>